<comment type="caution">
    <text evidence="7">The sequence shown here is derived from an EMBL/GenBank/DDBJ whole genome shotgun (WGS) entry which is preliminary data.</text>
</comment>
<dbReference type="GO" id="GO:0005576">
    <property type="term" value="C:extracellular region"/>
    <property type="evidence" value="ECO:0007669"/>
    <property type="project" value="UniProtKB-SubCell"/>
</dbReference>
<evidence type="ECO:0000256" key="1">
    <source>
        <dbReference type="ARBA" id="ARBA00004613"/>
    </source>
</evidence>
<evidence type="ECO:0000256" key="4">
    <source>
        <dbReference type="ARBA" id="ARBA00023180"/>
    </source>
</evidence>
<accession>A0A9D4HHD1</accession>
<evidence type="ECO:0000313" key="7">
    <source>
        <dbReference type="EMBL" id="KAH3716841.1"/>
    </source>
</evidence>
<dbReference type="Pfam" id="PF13330">
    <property type="entry name" value="Mucin2_WxxW"/>
    <property type="match status" value="1"/>
</dbReference>
<comment type="subcellular location">
    <subcellularLocation>
        <location evidence="1">Secreted</location>
    </subcellularLocation>
</comment>
<feature type="compositionally biased region" description="Polar residues" evidence="5">
    <location>
        <begin position="148"/>
        <end position="166"/>
    </location>
</feature>
<gene>
    <name evidence="7" type="ORF">DPMN_059572</name>
</gene>
<organism evidence="7 8">
    <name type="scientific">Dreissena polymorpha</name>
    <name type="common">Zebra mussel</name>
    <name type="synonym">Mytilus polymorpha</name>
    <dbReference type="NCBI Taxonomy" id="45954"/>
    <lineage>
        <taxon>Eukaryota</taxon>
        <taxon>Metazoa</taxon>
        <taxon>Spiralia</taxon>
        <taxon>Lophotrochozoa</taxon>
        <taxon>Mollusca</taxon>
        <taxon>Bivalvia</taxon>
        <taxon>Autobranchia</taxon>
        <taxon>Heteroconchia</taxon>
        <taxon>Euheterodonta</taxon>
        <taxon>Imparidentia</taxon>
        <taxon>Neoheterodontei</taxon>
        <taxon>Myida</taxon>
        <taxon>Dreissenoidea</taxon>
        <taxon>Dreissenidae</taxon>
        <taxon>Dreissena</taxon>
    </lineage>
</organism>
<keyword evidence="2" id="KW-0964">Secreted</keyword>
<reference evidence="7" key="1">
    <citation type="journal article" date="2019" name="bioRxiv">
        <title>The Genome of the Zebra Mussel, Dreissena polymorpha: A Resource for Invasive Species Research.</title>
        <authorList>
            <person name="McCartney M.A."/>
            <person name="Auch B."/>
            <person name="Kono T."/>
            <person name="Mallez S."/>
            <person name="Zhang Y."/>
            <person name="Obille A."/>
            <person name="Becker A."/>
            <person name="Abrahante J.E."/>
            <person name="Garbe J."/>
            <person name="Badalamenti J.P."/>
            <person name="Herman A."/>
            <person name="Mangelson H."/>
            <person name="Liachko I."/>
            <person name="Sullivan S."/>
            <person name="Sone E.D."/>
            <person name="Koren S."/>
            <person name="Silverstein K.A.T."/>
            <person name="Beckman K.B."/>
            <person name="Gohl D.M."/>
        </authorList>
    </citation>
    <scope>NUCLEOTIDE SEQUENCE</scope>
    <source>
        <strain evidence="7">Duluth1</strain>
        <tissue evidence="7">Whole animal</tissue>
    </source>
</reference>
<dbReference type="InterPro" id="IPR025155">
    <property type="entry name" value="WxxW_domain"/>
</dbReference>
<evidence type="ECO:0000256" key="5">
    <source>
        <dbReference type="SAM" id="MobiDB-lite"/>
    </source>
</evidence>
<keyword evidence="8" id="KW-1185">Reference proteome</keyword>
<dbReference type="EMBL" id="JAIWYP010000013">
    <property type="protein sequence ID" value="KAH3716841.1"/>
    <property type="molecule type" value="Genomic_DNA"/>
</dbReference>
<sequence length="230" mass="25008">MNSNKGSTGTYAVTWLTGHTTFTFSLPVCQNITAQPPAICETVSRWSMWIDRLHPTVNTDEHEFMTREDIMRFCACGVISKVECQTTTGQSLAQSPEFVTCSKDNGLVCSFLENFPMGCQDYRLRYECQEQVCQTPTAHPQTRPGGSISPTANPPTGSSGASTAHPTTFHEGLPSVLLNTASVGVPTASSSTKPTAQPPSGSIIDIFVVIYLSIHIDETVIDEMHFILTQ</sequence>
<dbReference type="AlphaFoldDB" id="A0A9D4HHD1"/>
<evidence type="ECO:0000256" key="3">
    <source>
        <dbReference type="ARBA" id="ARBA00022729"/>
    </source>
</evidence>
<dbReference type="Proteomes" id="UP000828390">
    <property type="component" value="Unassembled WGS sequence"/>
</dbReference>
<protein>
    <recommendedName>
        <fullName evidence="6">WxxW domain-containing protein</fullName>
    </recommendedName>
</protein>
<keyword evidence="3" id="KW-0732">Signal</keyword>
<feature type="region of interest" description="Disordered" evidence="5">
    <location>
        <begin position="136"/>
        <end position="166"/>
    </location>
</feature>
<proteinExistence type="predicted"/>
<evidence type="ECO:0000256" key="2">
    <source>
        <dbReference type="ARBA" id="ARBA00022525"/>
    </source>
</evidence>
<evidence type="ECO:0000259" key="6">
    <source>
        <dbReference type="Pfam" id="PF13330"/>
    </source>
</evidence>
<name>A0A9D4HHD1_DREPO</name>
<evidence type="ECO:0000313" key="8">
    <source>
        <dbReference type="Proteomes" id="UP000828390"/>
    </source>
</evidence>
<reference evidence="7" key="2">
    <citation type="submission" date="2020-11" db="EMBL/GenBank/DDBJ databases">
        <authorList>
            <person name="McCartney M.A."/>
            <person name="Auch B."/>
            <person name="Kono T."/>
            <person name="Mallez S."/>
            <person name="Becker A."/>
            <person name="Gohl D.M."/>
            <person name="Silverstein K.A.T."/>
            <person name="Koren S."/>
            <person name="Bechman K.B."/>
            <person name="Herman A."/>
            <person name="Abrahante J.E."/>
            <person name="Garbe J."/>
        </authorList>
    </citation>
    <scope>NUCLEOTIDE SEQUENCE</scope>
    <source>
        <strain evidence="7">Duluth1</strain>
        <tissue evidence="7">Whole animal</tissue>
    </source>
</reference>
<feature type="domain" description="WxxW" evidence="6">
    <location>
        <begin position="46"/>
        <end position="128"/>
    </location>
</feature>
<keyword evidence="4" id="KW-0325">Glycoprotein</keyword>